<accession>A0A7W6CY00</accession>
<evidence type="ECO:0008006" key="3">
    <source>
        <dbReference type="Google" id="ProtNLM"/>
    </source>
</evidence>
<gene>
    <name evidence="1" type="ORF">GGQ67_002197</name>
</gene>
<dbReference type="EMBL" id="JACIDW010000005">
    <property type="protein sequence ID" value="MBB3964536.1"/>
    <property type="molecule type" value="Genomic_DNA"/>
</dbReference>
<proteinExistence type="predicted"/>
<evidence type="ECO:0000313" key="2">
    <source>
        <dbReference type="Proteomes" id="UP000582090"/>
    </source>
</evidence>
<dbReference type="AlphaFoldDB" id="A0A7W6CY00"/>
<comment type="caution">
    <text evidence="1">The sequence shown here is derived from an EMBL/GenBank/DDBJ whole genome shotgun (WGS) entry which is preliminary data.</text>
</comment>
<evidence type="ECO:0000313" key="1">
    <source>
        <dbReference type="EMBL" id="MBB3964536.1"/>
    </source>
</evidence>
<dbReference type="InterPro" id="IPR029063">
    <property type="entry name" value="SAM-dependent_MTases_sf"/>
</dbReference>
<protein>
    <recommendedName>
        <fullName evidence="3">Class I SAM-dependent methyltransferase</fullName>
    </recommendedName>
</protein>
<dbReference type="Proteomes" id="UP000582090">
    <property type="component" value="Unassembled WGS sequence"/>
</dbReference>
<dbReference type="SUPFAM" id="SSF53335">
    <property type="entry name" value="S-adenosyl-L-methionine-dependent methyltransferases"/>
    <property type="match status" value="1"/>
</dbReference>
<sequence length="214" mass="24686">MDAAAARNVFVNGDRSVSARIRIKRWEMILELMPDLPNMRILDLGGTKSWWLDAPFQPPQVTIVNLDIEEQSGRIRTIRGNACEADVIPHDERFDLVFSNSLIEHVGGHQSFSKLAQVASKMAPRYLIQTPYRYFPIKAHWLLPDMQFMPMAPDFKTAQWWPLGHGWGCPQGRTFDEVQSTQLLTATEMKRYFPDATIHWERFMGLPKSMIAIR</sequence>
<organism evidence="1 2">
    <name type="scientific">Rhizobium metallidurans</name>
    <dbReference type="NCBI Taxonomy" id="1265931"/>
    <lineage>
        <taxon>Bacteria</taxon>
        <taxon>Pseudomonadati</taxon>
        <taxon>Pseudomonadota</taxon>
        <taxon>Alphaproteobacteria</taxon>
        <taxon>Hyphomicrobiales</taxon>
        <taxon>Rhizobiaceae</taxon>
        <taxon>Rhizobium/Agrobacterium group</taxon>
        <taxon>Rhizobium</taxon>
    </lineage>
</organism>
<keyword evidence="2" id="KW-1185">Reference proteome</keyword>
<dbReference type="RefSeq" id="WP_183900171.1">
    <property type="nucleotide sequence ID" value="NZ_JACIDW010000005.1"/>
</dbReference>
<reference evidence="1 2" key="1">
    <citation type="submission" date="2020-08" db="EMBL/GenBank/DDBJ databases">
        <title>Genomic Encyclopedia of Type Strains, Phase IV (KMG-IV): sequencing the most valuable type-strain genomes for metagenomic binning, comparative biology and taxonomic classification.</title>
        <authorList>
            <person name="Goeker M."/>
        </authorList>
    </citation>
    <scope>NUCLEOTIDE SEQUENCE [LARGE SCALE GENOMIC DNA]</scope>
    <source>
        <strain evidence="1 2">DSM 26575</strain>
    </source>
</reference>
<dbReference type="Gene3D" id="3.40.50.150">
    <property type="entry name" value="Vaccinia Virus protein VP39"/>
    <property type="match status" value="1"/>
</dbReference>
<name>A0A7W6CY00_9HYPH</name>